<evidence type="ECO:0000256" key="2">
    <source>
        <dbReference type="ARBA" id="ARBA00022679"/>
    </source>
</evidence>
<dbReference type="Gene3D" id="3.40.50.150">
    <property type="entry name" value="Vaccinia Virus protein VP39"/>
    <property type="match status" value="1"/>
</dbReference>
<dbReference type="AlphaFoldDB" id="A0A5C6CM76"/>
<reference evidence="6 7" key="1">
    <citation type="submission" date="2019-02" db="EMBL/GenBank/DDBJ databases">
        <title>Deep-cultivation of Planctomycetes and their phenomic and genomic characterization uncovers novel biology.</title>
        <authorList>
            <person name="Wiegand S."/>
            <person name="Jogler M."/>
            <person name="Boedeker C."/>
            <person name="Pinto D."/>
            <person name="Vollmers J."/>
            <person name="Rivas-Marin E."/>
            <person name="Kohn T."/>
            <person name="Peeters S.H."/>
            <person name="Heuer A."/>
            <person name="Rast P."/>
            <person name="Oberbeckmann S."/>
            <person name="Bunk B."/>
            <person name="Jeske O."/>
            <person name="Meyerdierks A."/>
            <person name="Storesund J.E."/>
            <person name="Kallscheuer N."/>
            <person name="Luecker S."/>
            <person name="Lage O.M."/>
            <person name="Pohl T."/>
            <person name="Merkel B.J."/>
            <person name="Hornburger P."/>
            <person name="Mueller R.-W."/>
            <person name="Bruemmer F."/>
            <person name="Labrenz M."/>
            <person name="Spormann A.M."/>
            <person name="Op Den Camp H."/>
            <person name="Overmann J."/>
            <person name="Amann R."/>
            <person name="Jetten M.S.M."/>
            <person name="Mascher T."/>
            <person name="Medema M.H."/>
            <person name="Devos D.P."/>
            <person name="Kaster A.-K."/>
            <person name="Ovreas L."/>
            <person name="Rohde M."/>
            <person name="Galperin M.Y."/>
            <person name="Jogler C."/>
        </authorList>
    </citation>
    <scope>NUCLEOTIDE SEQUENCE [LARGE SCALE GENOMIC DNA]</scope>
    <source>
        <strain evidence="6 7">Pla52o</strain>
    </source>
</reference>
<accession>A0A5C6CM76</accession>
<evidence type="ECO:0000313" key="7">
    <source>
        <dbReference type="Proteomes" id="UP000316304"/>
    </source>
</evidence>
<evidence type="ECO:0000256" key="1">
    <source>
        <dbReference type="ARBA" id="ARBA00022603"/>
    </source>
</evidence>
<feature type="region of interest" description="Disordered" evidence="4">
    <location>
        <begin position="1"/>
        <end position="36"/>
    </location>
</feature>
<dbReference type="RefSeq" id="WP_231612251.1">
    <property type="nucleotide sequence ID" value="NZ_SJPT01000003.1"/>
</dbReference>
<name>A0A5C6CM76_9BACT</name>
<dbReference type="GO" id="GO:0032259">
    <property type="term" value="P:methylation"/>
    <property type="evidence" value="ECO:0007669"/>
    <property type="project" value="UniProtKB-KW"/>
</dbReference>
<dbReference type="GO" id="GO:0008168">
    <property type="term" value="F:methyltransferase activity"/>
    <property type="evidence" value="ECO:0007669"/>
    <property type="project" value="UniProtKB-KW"/>
</dbReference>
<keyword evidence="3" id="KW-0949">S-adenosyl-L-methionine</keyword>
<evidence type="ECO:0000259" key="5">
    <source>
        <dbReference type="Pfam" id="PF13649"/>
    </source>
</evidence>
<evidence type="ECO:0000256" key="4">
    <source>
        <dbReference type="SAM" id="MobiDB-lite"/>
    </source>
</evidence>
<organism evidence="6 7">
    <name type="scientific">Novipirellula galeiformis</name>
    <dbReference type="NCBI Taxonomy" id="2528004"/>
    <lineage>
        <taxon>Bacteria</taxon>
        <taxon>Pseudomonadati</taxon>
        <taxon>Planctomycetota</taxon>
        <taxon>Planctomycetia</taxon>
        <taxon>Pirellulales</taxon>
        <taxon>Pirellulaceae</taxon>
        <taxon>Novipirellula</taxon>
    </lineage>
</organism>
<keyword evidence="7" id="KW-1185">Reference proteome</keyword>
<dbReference type="InterPro" id="IPR041698">
    <property type="entry name" value="Methyltransf_25"/>
</dbReference>
<sequence length="281" mass="31028">MTQIKSDVGPIVDVNATGSREQPIEDQTPSRSPRRLTQRLQLQRNLQPELMDDPALPRGEHKLALAGLARLNRFSGVAGVMYRQLRRIARDRSRPLRILDVASGAGDVPVHWAQRAKREGIKMQITALDISSVALEEQQRRAAQAEVKVRSEQWDCLAKSLPHGFDVVTCSLFMHHLADPQATFLLRSMHAATDDAVIICDLERSSLNLGLVAFAAKLLSRSHVVHTDAVLSVHGAYTRNEFSTLAEAALGVPVTIRGAFPCRFIASFEKTVAMDRLGATR</sequence>
<dbReference type="PANTHER" id="PTHR43464:SF19">
    <property type="entry name" value="UBIQUINONE BIOSYNTHESIS O-METHYLTRANSFERASE, MITOCHONDRIAL"/>
    <property type="match status" value="1"/>
</dbReference>
<feature type="compositionally biased region" description="Polar residues" evidence="4">
    <location>
        <begin position="16"/>
        <end position="31"/>
    </location>
</feature>
<dbReference type="InterPro" id="IPR029063">
    <property type="entry name" value="SAM-dependent_MTases_sf"/>
</dbReference>
<keyword evidence="1" id="KW-0489">Methyltransferase</keyword>
<dbReference type="CDD" id="cd02440">
    <property type="entry name" value="AdoMet_MTases"/>
    <property type="match status" value="1"/>
</dbReference>
<dbReference type="SUPFAM" id="SSF53335">
    <property type="entry name" value="S-adenosyl-L-methionine-dependent methyltransferases"/>
    <property type="match status" value="1"/>
</dbReference>
<gene>
    <name evidence="6" type="ORF">Pla52o_23580</name>
</gene>
<comment type="caution">
    <text evidence="6">The sequence shown here is derived from an EMBL/GenBank/DDBJ whole genome shotgun (WGS) entry which is preliminary data.</text>
</comment>
<dbReference type="EMBL" id="SJPT01000003">
    <property type="protein sequence ID" value="TWU24431.1"/>
    <property type="molecule type" value="Genomic_DNA"/>
</dbReference>
<dbReference type="PANTHER" id="PTHR43464">
    <property type="entry name" value="METHYLTRANSFERASE"/>
    <property type="match status" value="1"/>
</dbReference>
<dbReference type="Pfam" id="PF13649">
    <property type="entry name" value="Methyltransf_25"/>
    <property type="match status" value="1"/>
</dbReference>
<evidence type="ECO:0000256" key="3">
    <source>
        <dbReference type="ARBA" id="ARBA00022691"/>
    </source>
</evidence>
<feature type="domain" description="Methyltransferase" evidence="5">
    <location>
        <begin position="98"/>
        <end position="192"/>
    </location>
</feature>
<keyword evidence="2" id="KW-0808">Transferase</keyword>
<dbReference type="Proteomes" id="UP000316304">
    <property type="component" value="Unassembled WGS sequence"/>
</dbReference>
<proteinExistence type="predicted"/>
<evidence type="ECO:0000313" key="6">
    <source>
        <dbReference type="EMBL" id="TWU24431.1"/>
    </source>
</evidence>
<protein>
    <recommendedName>
        <fullName evidence="5">Methyltransferase domain-containing protein</fullName>
    </recommendedName>
</protein>